<gene>
    <name evidence="2" type="ORF">QW060_27535</name>
</gene>
<dbReference type="Proteomes" id="UP001242368">
    <property type="component" value="Unassembled WGS sequence"/>
</dbReference>
<comment type="caution">
    <text evidence="2">The sequence shown here is derived from an EMBL/GenBank/DDBJ whole genome shotgun (WGS) entry which is preliminary data.</text>
</comment>
<accession>A0ABT8D542</accession>
<name>A0ABT8D542_9FLAO</name>
<evidence type="ECO:0000313" key="3">
    <source>
        <dbReference type="Proteomes" id="UP001242368"/>
    </source>
</evidence>
<dbReference type="EMBL" id="JAUFQU010000095">
    <property type="protein sequence ID" value="MDN3710545.1"/>
    <property type="molecule type" value="Genomic_DNA"/>
</dbReference>
<feature type="region of interest" description="Disordered" evidence="1">
    <location>
        <begin position="1"/>
        <end position="41"/>
    </location>
</feature>
<feature type="compositionally biased region" description="Basic and acidic residues" evidence="1">
    <location>
        <begin position="1"/>
        <end position="11"/>
    </location>
</feature>
<proteinExistence type="predicted"/>
<keyword evidence="3" id="KW-1185">Reference proteome</keyword>
<evidence type="ECO:0000256" key="1">
    <source>
        <dbReference type="SAM" id="MobiDB-lite"/>
    </source>
</evidence>
<protein>
    <submittedName>
        <fullName evidence="2">Uncharacterized protein</fullName>
    </submittedName>
</protein>
<dbReference type="RefSeq" id="WP_290365658.1">
    <property type="nucleotide sequence ID" value="NZ_JAUFQU010000095.1"/>
</dbReference>
<organism evidence="2 3">
    <name type="scientific">Paenimyroides ceti</name>
    <dbReference type="NCBI Taxonomy" id="395087"/>
    <lineage>
        <taxon>Bacteria</taxon>
        <taxon>Pseudomonadati</taxon>
        <taxon>Bacteroidota</taxon>
        <taxon>Flavobacteriia</taxon>
        <taxon>Flavobacteriales</taxon>
        <taxon>Flavobacteriaceae</taxon>
        <taxon>Paenimyroides</taxon>
    </lineage>
</organism>
<sequence>MYMKDKGRPDLIDGFTPNNVSLSHGEPFGERNPVMKLSEIR</sequence>
<evidence type="ECO:0000313" key="2">
    <source>
        <dbReference type="EMBL" id="MDN3710545.1"/>
    </source>
</evidence>
<reference evidence="3" key="1">
    <citation type="journal article" date="2019" name="Int. J. Syst. Evol. Microbiol.">
        <title>The Global Catalogue of Microorganisms (GCM) 10K type strain sequencing project: providing services to taxonomists for standard genome sequencing and annotation.</title>
        <authorList>
            <consortium name="The Broad Institute Genomics Platform"/>
            <consortium name="The Broad Institute Genome Sequencing Center for Infectious Disease"/>
            <person name="Wu L."/>
            <person name="Ma J."/>
        </authorList>
    </citation>
    <scope>NUCLEOTIDE SEQUENCE [LARGE SCALE GENOMIC DNA]</scope>
    <source>
        <strain evidence="3">CECT 7184</strain>
    </source>
</reference>